<feature type="compositionally biased region" description="Polar residues" evidence="2">
    <location>
        <begin position="184"/>
        <end position="197"/>
    </location>
</feature>
<gene>
    <name evidence="4" type="ORF">BDY21DRAFT_374060</name>
</gene>
<feature type="domain" description="CN hydrolase" evidence="3">
    <location>
        <begin position="5"/>
        <end position="325"/>
    </location>
</feature>
<dbReference type="InterPro" id="IPR050345">
    <property type="entry name" value="Aliph_Amidase/BUP"/>
</dbReference>
<dbReference type="PANTHER" id="PTHR43674:SF12">
    <property type="entry name" value="NITRILASE C965.09-RELATED"/>
    <property type="match status" value="1"/>
</dbReference>
<name>A0A6A6NRT1_9PEZI</name>
<dbReference type="InterPro" id="IPR053714">
    <property type="entry name" value="Iso_Racemase_Enz_sf"/>
</dbReference>
<dbReference type="Pfam" id="PF00795">
    <property type="entry name" value="CN_hydrolase"/>
    <property type="match status" value="1"/>
</dbReference>
<dbReference type="OrthoDB" id="412018at2759"/>
<keyword evidence="1 4" id="KW-0378">Hydrolase</keyword>
<dbReference type="PROSITE" id="PS50263">
    <property type="entry name" value="CN_HYDROLASE"/>
    <property type="match status" value="1"/>
</dbReference>
<dbReference type="InterPro" id="IPR003010">
    <property type="entry name" value="C-N_Hydrolase"/>
</dbReference>
<dbReference type="GO" id="GO:0016811">
    <property type="term" value="F:hydrolase activity, acting on carbon-nitrogen (but not peptide) bonds, in linear amides"/>
    <property type="evidence" value="ECO:0007669"/>
    <property type="project" value="TreeGrafter"/>
</dbReference>
<proteinExistence type="predicted"/>
<dbReference type="PANTHER" id="PTHR43674">
    <property type="entry name" value="NITRILASE C965.09-RELATED"/>
    <property type="match status" value="1"/>
</dbReference>
<dbReference type="SUPFAM" id="SSF56317">
    <property type="entry name" value="Carbon-nitrogen hydrolase"/>
    <property type="match status" value="1"/>
</dbReference>
<evidence type="ECO:0000313" key="5">
    <source>
        <dbReference type="Proteomes" id="UP000799766"/>
    </source>
</evidence>
<dbReference type="Proteomes" id="UP000799766">
    <property type="component" value="Unassembled WGS sequence"/>
</dbReference>
<reference evidence="4" key="1">
    <citation type="journal article" date="2020" name="Stud. Mycol.">
        <title>101 Dothideomycetes genomes: a test case for predicting lifestyles and emergence of pathogens.</title>
        <authorList>
            <person name="Haridas S."/>
            <person name="Albert R."/>
            <person name="Binder M."/>
            <person name="Bloem J."/>
            <person name="Labutti K."/>
            <person name="Salamov A."/>
            <person name="Andreopoulos B."/>
            <person name="Baker S."/>
            <person name="Barry K."/>
            <person name="Bills G."/>
            <person name="Bluhm B."/>
            <person name="Cannon C."/>
            <person name="Castanera R."/>
            <person name="Culley D."/>
            <person name="Daum C."/>
            <person name="Ezra D."/>
            <person name="Gonzalez J."/>
            <person name="Henrissat B."/>
            <person name="Kuo A."/>
            <person name="Liang C."/>
            <person name="Lipzen A."/>
            <person name="Lutzoni F."/>
            <person name="Magnuson J."/>
            <person name="Mondo S."/>
            <person name="Nolan M."/>
            <person name="Ohm R."/>
            <person name="Pangilinan J."/>
            <person name="Park H.-J."/>
            <person name="Ramirez L."/>
            <person name="Alfaro M."/>
            <person name="Sun H."/>
            <person name="Tritt A."/>
            <person name="Yoshinaga Y."/>
            <person name="Zwiers L.-H."/>
            <person name="Turgeon B."/>
            <person name="Goodwin S."/>
            <person name="Spatafora J."/>
            <person name="Crous P."/>
            <person name="Grigoriev I."/>
        </authorList>
    </citation>
    <scope>NUCLEOTIDE SEQUENCE</scope>
    <source>
        <strain evidence="4">ATCC 16933</strain>
    </source>
</reference>
<dbReference type="Gene3D" id="3.60.110.10">
    <property type="entry name" value="Carbon-nitrogen hydrolase"/>
    <property type="match status" value="1"/>
</dbReference>
<dbReference type="EMBL" id="MU001691">
    <property type="protein sequence ID" value="KAF2454451.1"/>
    <property type="molecule type" value="Genomic_DNA"/>
</dbReference>
<accession>A0A6A6NRT1</accession>
<keyword evidence="5" id="KW-1185">Reference proteome</keyword>
<sequence>MARTVRVAALQMGTTNIWDERPHTLERMLRLLQLAAEEKVQVALFPEIAFTTFFPRYYITDEARLAAFFEHGDVATAPDTRAVFDRARDLGIDICVGFAEAAPEGDRFNSCVYYHAASGQVLAKYRKIHLPGDVEPFPDPDAVNQLEKRYFKPGDLGFEAFRVPDLLREGDDATAAGHAGDQACDSQASGTPNGAVQGNVTGDPIFGMMICNDRRWSEPWRVLGLQGVEIVLCGYNTAGFAPHLWGASKDADPEEANRLSLFQHKLCMQAHGYTNATFSVSAARCGLDDGKYIMIAGSCITDPEGRIIAESKTMGDEVIVADCDLDMCRPGRTRTFDFGRHRRVEHYGRIVQQTGVVEPPLLTPGTGSVTKLKPATVAATAAAEATLLANDAPTEPVEAAVVPSTTPAPPTNPIQILLLNPTKDPTLTTALVSAAIPTLPADVSLTGLTVPTAPPAIFSRADALLAAAASLSAALDSTAAHDALVVASPLPGGNVAAADLLVAALREQCPGKPVVSALAAGVAAARALGGERVGLLVEDVGAKAALEDALLGACGGSSPFHCGGGIGVFGGAMPCGHAGAAAIAGVESCGLDELRVGAGGGGGGVEVEAEREHSLADDHDGPKRLSTPEADAVADKVLDRICAAARVLVADGPKKGPRADALVLGFCAPVPAAKVRAEVAARVLRCGDGGRKLPVVDPVVAGVQQVIGLVRMAGRMAGATAAGGEEAAAAAAAVGEATAGLVV</sequence>
<evidence type="ECO:0000256" key="2">
    <source>
        <dbReference type="SAM" id="MobiDB-lite"/>
    </source>
</evidence>
<organism evidence="4 5">
    <name type="scientific">Lineolata rhizophorae</name>
    <dbReference type="NCBI Taxonomy" id="578093"/>
    <lineage>
        <taxon>Eukaryota</taxon>
        <taxon>Fungi</taxon>
        <taxon>Dikarya</taxon>
        <taxon>Ascomycota</taxon>
        <taxon>Pezizomycotina</taxon>
        <taxon>Dothideomycetes</taxon>
        <taxon>Dothideomycetes incertae sedis</taxon>
        <taxon>Lineolatales</taxon>
        <taxon>Lineolataceae</taxon>
        <taxon>Lineolata</taxon>
    </lineage>
</organism>
<feature type="region of interest" description="Disordered" evidence="2">
    <location>
        <begin position="172"/>
        <end position="197"/>
    </location>
</feature>
<protein>
    <submittedName>
        <fullName evidence="4">Carbon-nitrogen hydrolase</fullName>
    </submittedName>
</protein>
<feature type="compositionally biased region" description="Low complexity" evidence="2">
    <location>
        <begin position="173"/>
        <end position="183"/>
    </location>
</feature>
<dbReference type="AlphaFoldDB" id="A0A6A6NRT1"/>
<evidence type="ECO:0000256" key="1">
    <source>
        <dbReference type="ARBA" id="ARBA00022801"/>
    </source>
</evidence>
<dbReference type="Gene3D" id="3.40.50.12500">
    <property type="match status" value="1"/>
</dbReference>
<evidence type="ECO:0000259" key="3">
    <source>
        <dbReference type="PROSITE" id="PS50263"/>
    </source>
</evidence>
<dbReference type="InterPro" id="IPR036526">
    <property type="entry name" value="C-N_Hydrolase_sf"/>
</dbReference>
<evidence type="ECO:0000313" key="4">
    <source>
        <dbReference type="EMBL" id="KAF2454451.1"/>
    </source>
</evidence>